<name>A0A4Y5SM32_9EURY</name>
<dbReference type="EMBL" id="CP040846">
    <property type="protein sequence ID" value="QDA31131.1"/>
    <property type="molecule type" value="Genomic_DNA"/>
</dbReference>
<proteinExistence type="predicted"/>
<dbReference type="Proteomes" id="UP000306007">
    <property type="component" value="Chromosome"/>
</dbReference>
<keyword evidence="1" id="KW-0812">Transmembrane</keyword>
<organism evidence="2 3">
    <name type="scientific">Thermococcus indicus</name>
    <dbReference type="NCBI Taxonomy" id="2586643"/>
    <lineage>
        <taxon>Archaea</taxon>
        <taxon>Methanobacteriati</taxon>
        <taxon>Methanobacteriota</taxon>
        <taxon>Thermococci</taxon>
        <taxon>Thermococcales</taxon>
        <taxon>Thermococcaceae</taxon>
        <taxon>Thermococcus</taxon>
    </lineage>
</organism>
<keyword evidence="1" id="KW-1133">Transmembrane helix</keyword>
<evidence type="ECO:0000313" key="2">
    <source>
        <dbReference type="EMBL" id="QDA31131.1"/>
    </source>
</evidence>
<evidence type="ECO:0000313" key="3">
    <source>
        <dbReference type="Proteomes" id="UP000306007"/>
    </source>
</evidence>
<protein>
    <submittedName>
        <fullName evidence="2">Uncharacterized protein</fullName>
    </submittedName>
</protein>
<gene>
    <name evidence="2" type="ORF">FH039_05305</name>
</gene>
<dbReference type="RefSeq" id="WP_139680481.1">
    <property type="nucleotide sequence ID" value="NZ_CP040846.1"/>
</dbReference>
<dbReference type="AlphaFoldDB" id="A0A4Y5SM32"/>
<sequence>MIEGRIPYHDEKAWEEYIAQLSHLYMKIEEVLRLRDWLFEEAGDRTVDALLGENKIWEKVLFGGLNEDTIEKNGLARFYLEILGFGIAGEDMERIVSYLKEGIDLESASSGIKPELRETDFITLLRSMKKNLSDIFDALGRELPLVGEVSLSSPMAGPQVVGELLMAAKGLLPLFNPLSLFIISIRSTPRFYLEASYQKLFTEEVQELLRRYGIVLVDIVLPDLPLEREKEKRAVVGLKPGTVGYKIYEIIFECYRLFQIREVGDFFLVEDEFEKYLKVYSERLRDVIPYEELTKVHDTLISGWHPHDSEFNSLRVSSPFRVYQGTATIEGGHIKFESGLQERVGYTNFIAFIAPLAFCGFAVLDRQGDKINYQVIMGWES</sequence>
<keyword evidence="3" id="KW-1185">Reference proteome</keyword>
<evidence type="ECO:0000256" key="1">
    <source>
        <dbReference type="SAM" id="Phobius"/>
    </source>
</evidence>
<dbReference type="OrthoDB" id="87406at2157"/>
<keyword evidence="1" id="KW-0472">Membrane</keyword>
<dbReference type="GeneID" id="40474579"/>
<feature type="transmembrane region" description="Helical" evidence="1">
    <location>
        <begin position="344"/>
        <end position="364"/>
    </location>
</feature>
<dbReference type="KEGG" id="tic:FH039_05305"/>
<reference evidence="2 3" key="1">
    <citation type="submission" date="2019-06" db="EMBL/GenBank/DDBJ databases">
        <title>Thermococcus indicus sp. nov., a Fe(III)-reducing hyperthermophilic archaeon isolated from the Onnuri vent field of the Central Indian Ocean ridge.</title>
        <authorList>
            <person name="Lim J.K."/>
            <person name="Kim Y.J."/>
            <person name="Kwon K.K."/>
        </authorList>
    </citation>
    <scope>NUCLEOTIDE SEQUENCE [LARGE SCALE GENOMIC DNA]</scope>
    <source>
        <strain evidence="2 3">IOH1</strain>
    </source>
</reference>
<accession>A0A4Y5SM32</accession>